<gene>
    <name evidence="5" type="ORF">MtrunA17_Chr5g0400281</name>
</gene>
<dbReference type="ExpressionAtlas" id="A7KHG8">
    <property type="expression patterns" value="differential"/>
</dbReference>
<accession>A7KHG8</accession>
<dbReference type="GO" id="GO:0046872">
    <property type="term" value="F:metal ion binding"/>
    <property type="evidence" value="ECO:0007669"/>
    <property type="project" value="InterPro"/>
</dbReference>
<dbReference type="EMBL" id="EF414389">
    <property type="protein sequence ID" value="ABS31475.1"/>
    <property type="molecule type" value="mRNA"/>
</dbReference>
<protein>
    <submittedName>
        <fullName evidence="3">Nodule-specific cysteine-rich peptide 338</fullName>
    </submittedName>
    <submittedName>
        <fullName evidence="5">Putative Late nodulin</fullName>
    </submittedName>
</protein>
<dbReference type="EMBL" id="BT135214">
    <property type="protein sequence ID" value="AFK35009.1"/>
    <property type="molecule type" value="mRNA"/>
</dbReference>
<dbReference type="InterPro" id="IPR009810">
    <property type="entry name" value="Nodulin_late_dom"/>
</dbReference>
<dbReference type="Pfam" id="PF07127">
    <property type="entry name" value="Nodulin_late"/>
    <property type="match status" value="1"/>
</dbReference>
<keyword evidence="1" id="KW-0732">Signal</keyword>
<evidence type="ECO:0000313" key="5">
    <source>
        <dbReference type="EMBL" id="RHN53846.1"/>
    </source>
</evidence>
<name>A7KHG8_MEDTR</name>
<dbReference type="Gramene" id="rna28800">
    <property type="protein sequence ID" value="RHN53846.1"/>
    <property type="gene ID" value="gene28800"/>
</dbReference>
<evidence type="ECO:0000313" key="4">
    <source>
        <dbReference type="EMBL" id="AFK35009.1"/>
    </source>
</evidence>
<sequence length="76" mass="8865">MYKVVESIFIRYMHRKPNMTKFFKFVYTMFILISLFLVVTNANAHNCTDISDCSSNHCSYEGVSLCMNGQCICIYE</sequence>
<feature type="domain" description="Late nodulin" evidence="2">
    <location>
        <begin position="19"/>
        <end position="71"/>
    </location>
</feature>
<dbReference type="EMBL" id="PSQE01000005">
    <property type="protein sequence ID" value="RHN53846.1"/>
    <property type="molecule type" value="Genomic_DNA"/>
</dbReference>
<proteinExistence type="evidence at transcript level"/>
<organism evidence="3">
    <name type="scientific">Medicago truncatula</name>
    <name type="common">Barrel medic</name>
    <name type="synonym">Medicago tribuloides</name>
    <dbReference type="NCBI Taxonomy" id="3880"/>
    <lineage>
        <taxon>Eukaryota</taxon>
        <taxon>Viridiplantae</taxon>
        <taxon>Streptophyta</taxon>
        <taxon>Embryophyta</taxon>
        <taxon>Tracheophyta</taxon>
        <taxon>Spermatophyta</taxon>
        <taxon>Magnoliopsida</taxon>
        <taxon>eudicotyledons</taxon>
        <taxon>Gunneridae</taxon>
        <taxon>Pentapetalae</taxon>
        <taxon>rosids</taxon>
        <taxon>fabids</taxon>
        <taxon>Fabales</taxon>
        <taxon>Fabaceae</taxon>
        <taxon>Papilionoideae</taxon>
        <taxon>50 kb inversion clade</taxon>
        <taxon>NPAAA clade</taxon>
        <taxon>Hologalegina</taxon>
        <taxon>IRL clade</taxon>
        <taxon>Trifolieae</taxon>
        <taxon>Medicago</taxon>
    </lineage>
</organism>
<dbReference type="Proteomes" id="UP000265566">
    <property type="component" value="Chromosome 5"/>
</dbReference>
<dbReference type="AlphaFoldDB" id="A7KHG8"/>
<evidence type="ECO:0000259" key="2">
    <source>
        <dbReference type="Pfam" id="PF07127"/>
    </source>
</evidence>
<evidence type="ECO:0000256" key="1">
    <source>
        <dbReference type="SAM" id="SignalP"/>
    </source>
</evidence>
<feature type="signal peptide" evidence="1">
    <location>
        <begin position="1"/>
        <end position="44"/>
    </location>
</feature>
<reference evidence="4" key="2">
    <citation type="submission" date="2012-05" db="EMBL/GenBank/DDBJ databases">
        <authorList>
            <person name="Krishnakumar V."/>
            <person name="Cheung F."/>
            <person name="Xiao Y."/>
            <person name="Chan A."/>
            <person name="Moskal W.A."/>
            <person name="Town C.D."/>
        </authorList>
    </citation>
    <scope>NUCLEOTIDE SEQUENCE</scope>
</reference>
<feature type="chain" id="PRO_5007636341" evidence="1">
    <location>
        <begin position="45"/>
        <end position="76"/>
    </location>
</feature>
<reference evidence="5" key="3">
    <citation type="journal article" date="2018" name="Nat. Plants">
        <title>Whole-genome landscape of Medicago truncatula symbiotic genes.</title>
        <authorList>
            <person name="Pecrix Y."/>
            <person name="Gamas P."/>
            <person name="Carrere S."/>
        </authorList>
    </citation>
    <scope>NUCLEOTIDE SEQUENCE</scope>
    <source>
        <tissue evidence="5">Leaves</tissue>
    </source>
</reference>
<evidence type="ECO:0000313" key="3">
    <source>
        <dbReference type="EMBL" id="ABS31475.1"/>
    </source>
</evidence>
<reference evidence="3" key="1">
    <citation type="journal article" date="2007" name="Mol. Plant Microbe Interact.">
        <title>Genomic organization and evolutionary insights on GRP and NCR genes, two large nodule-specific gene families in Medicago truncatula.</title>
        <authorList>
            <person name="Alunni B."/>
            <person name="Kevei Z."/>
            <person name="Redondo-Nieto M."/>
            <person name="Kondorosi A."/>
            <person name="Mergaert P."/>
            <person name="Kondorosi E."/>
        </authorList>
    </citation>
    <scope>NUCLEOTIDE SEQUENCE</scope>
</reference>